<organism evidence="10 11">
    <name type="scientific">Candidatus Corynebacterium faecigallinarum</name>
    <dbReference type="NCBI Taxonomy" id="2838528"/>
    <lineage>
        <taxon>Bacteria</taxon>
        <taxon>Bacillati</taxon>
        <taxon>Actinomycetota</taxon>
        <taxon>Actinomycetes</taxon>
        <taxon>Mycobacteriales</taxon>
        <taxon>Corynebacteriaceae</taxon>
        <taxon>Corynebacterium</taxon>
    </lineage>
</organism>
<evidence type="ECO:0000313" key="10">
    <source>
        <dbReference type="EMBL" id="HJC84056.1"/>
    </source>
</evidence>
<feature type="domain" description="Glycine transporter" evidence="9">
    <location>
        <begin position="102"/>
        <end position="173"/>
    </location>
</feature>
<dbReference type="Pfam" id="PF03458">
    <property type="entry name" value="Gly_transporter"/>
    <property type="match status" value="2"/>
</dbReference>
<feature type="transmembrane region" description="Helical" evidence="8">
    <location>
        <begin position="12"/>
        <end position="31"/>
    </location>
</feature>
<comment type="caution">
    <text evidence="10">The sequence shown here is derived from an EMBL/GenBank/DDBJ whole genome shotgun (WGS) entry which is preliminary data.</text>
</comment>
<feature type="transmembrane region" description="Helical" evidence="8">
    <location>
        <begin position="38"/>
        <end position="59"/>
    </location>
</feature>
<keyword evidence="4 8" id="KW-0812">Transmembrane</keyword>
<evidence type="ECO:0000256" key="6">
    <source>
        <dbReference type="ARBA" id="ARBA00023136"/>
    </source>
</evidence>
<keyword evidence="3" id="KW-1003">Cell membrane</keyword>
<evidence type="ECO:0000256" key="7">
    <source>
        <dbReference type="SAM" id="MobiDB-lite"/>
    </source>
</evidence>
<feature type="transmembrane region" description="Helical" evidence="8">
    <location>
        <begin position="153"/>
        <end position="173"/>
    </location>
</feature>
<evidence type="ECO:0000256" key="3">
    <source>
        <dbReference type="ARBA" id="ARBA00022475"/>
    </source>
</evidence>
<name>A0A9D2TMY1_9CORY</name>
<accession>A0A9D2TMY1</accession>
<dbReference type="PANTHER" id="PTHR30506">
    <property type="entry name" value="INNER MEMBRANE PROTEIN"/>
    <property type="match status" value="1"/>
</dbReference>
<evidence type="ECO:0000256" key="5">
    <source>
        <dbReference type="ARBA" id="ARBA00022989"/>
    </source>
</evidence>
<evidence type="ECO:0000256" key="2">
    <source>
        <dbReference type="ARBA" id="ARBA00008193"/>
    </source>
</evidence>
<reference evidence="10" key="2">
    <citation type="submission" date="2021-04" db="EMBL/GenBank/DDBJ databases">
        <authorList>
            <person name="Gilroy R."/>
        </authorList>
    </citation>
    <scope>NUCLEOTIDE SEQUENCE</scope>
    <source>
        <strain evidence="10">ChiHjej13B12-4958</strain>
    </source>
</reference>
<dbReference type="InterPro" id="IPR005115">
    <property type="entry name" value="Gly_transporter"/>
</dbReference>
<gene>
    <name evidence="10" type="ORF">H9751_00605</name>
</gene>
<dbReference type="Proteomes" id="UP000823858">
    <property type="component" value="Unassembled WGS sequence"/>
</dbReference>
<keyword evidence="6 8" id="KW-0472">Membrane</keyword>
<feature type="domain" description="Glycine transporter" evidence="9">
    <location>
        <begin position="14"/>
        <end position="88"/>
    </location>
</feature>
<evidence type="ECO:0000256" key="4">
    <source>
        <dbReference type="ARBA" id="ARBA00022692"/>
    </source>
</evidence>
<feature type="transmembrane region" description="Helical" evidence="8">
    <location>
        <begin position="185"/>
        <end position="208"/>
    </location>
</feature>
<comment type="subcellular location">
    <subcellularLocation>
        <location evidence="1">Cell membrane</location>
        <topology evidence="1">Multi-pass membrane protein</topology>
    </subcellularLocation>
</comment>
<proteinExistence type="inferred from homology"/>
<keyword evidence="5 8" id="KW-1133">Transmembrane helix</keyword>
<reference evidence="10" key="1">
    <citation type="journal article" date="2021" name="PeerJ">
        <title>Extensive microbial diversity within the chicken gut microbiome revealed by metagenomics and culture.</title>
        <authorList>
            <person name="Gilroy R."/>
            <person name="Ravi A."/>
            <person name="Getino M."/>
            <person name="Pursley I."/>
            <person name="Horton D.L."/>
            <person name="Alikhan N.F."/>
            <person name="Baker D."/>
            <person name="Gharbi K."/>
            <person name="Hall N."/>
            <person name="Watson M."/>
            <person name="Adriaenssens E.M."/>
            <person name="Foster-Nyarko E."/>
            <person name="Jarju S."/>
            <person name="Secka A."/>
            <person name="Antonio M."/>
            <person name="Oren A."/>
            <person name="Chaudhuri R.R."/>
            <person name="La Ragione R."/>
            <person name="Hildebrand F."/>
            <person name="Pallen M.J."/>
        </authorList>
    </citation>
    <scope>NUCLEOTIDE SEQUENCE</scope>
    <source>
        <strain evidence="10">ChiHjej13B12-4958</strain>
    </source>
</reference>
<evidence type="ECO:0000256" key="8">
    <source>
        <dbReference type="SAM" id="Phobius"/>
    </source>
</evidence>
<dbReference type="PANTHER" id="PTHR30506:SF3">
    <property type="entry name" value="UPF0126 INNER MEMBRANE PROTEIN YADS-RELATED"/>
    <property type="match status" value="1"/>
</dbReference>
<feature type="transmembrane region" description="Helical" evidence="8">
    <location>
        <begin position="124"/>
        <end position="141"/>
    </location>
</feature>
<sequence length="305" mass="31856">MDFVDPSVRAVYEILDLIGVVLYGMIGAMIARSRNLDVIGVVFLAIITALGGGMIRDLLIDNGPPAAMQDPRYFGMALLGALVSLLIHMNSRSWEVLRVHGDAVVLGVWAAVGSSKALASGLPWSSALFLGVLTVVGGGMIRDVMTGSVPAIFGGATLYATPAALTAAIMVALDEVQKTGVTGDFPLILVGLVVAPCIGAGVMIAAYWRGWVLPGTQNLSWAAQRKLRQPMTLARDMSRQRLRLRRRRADKIVEEIEVAGDAEGTAGTYGSDSTDNADRPTGGADGTGRPDDDSAPGVATPPSAG</sequence>
<dbReference type="EMBL" id="DWVP01000001">
    <property type="protein sequence ID" value="HJC84056.1"/>
    <property type="molecule type" value="Genomic_DNA"/>
</dbReference>
<evidence type="ECO:0000259" key="9">
    <source>
        <dbReference type="Pfam" id="PF03458"/>
    </source>
</evidence>
<protein>
    <submittedName>
        <fullName evidence="10">Trimeric intracellular cation channel family protein</fullName>
    </submittedName>
</protein>
<comment type="similarity">
    <text evidence="2">Belongs to the UPF0126 family.</text>
</comment>
<feature type="region of interest" description="Disordered" evidence="7">
    <location>
        <begin position="263"/>
        <end position="305"/>
    </location>
</feature>
<feature type="transmembrane region" description="Helical" evidence="8">
    <location>
        <begin position="71"/>
        <end position="87"/>
    </location>
</feature>
<dbReference type="GO" id="GO:0005886">
    <property type="term" value="C:plasma membrane"/>
    <property type="evidence" value="ECO:0007669"/>
    <property type="project" value="UniProtKB-SubCell"/>
</dbReference>
<evidence type="ECO:0000256" key="1">
    <source>
        <dbReference type="ARBA" id="ARBA00004651"/>
    </source>
</evidence>
<dbReference type="AlphaFoldDB" id="A0A9D2TMY1"/>
<evidence type="ECO:0000313" key="11">
    <source>
        <dbReference type="Proteomes" id="UP000823858"/>
    </source>
</evidence>